<sequence>MSVSTFVLVPGAWHSSSCWQRVVPLLQAHGHRVITMDLLGTGSDHTPLSQVELVTWVNQVVDLIKEQETPVILVGHSRGGLIISEVAQRVPENIKLLIYLAAFLIPSGETVSSTVPKGKKEDFFVYHPGGTLTLKTDKMVPVLYNTTSSEWIERIPSMLSPEPLSVFSKPLQLTDDRFGRVPRAYIECTQDNTIPLTTQRLMRDKLPCKYVVPINTDHSPFFSAPSGCHKIDSQNFSFIKREQQFFLS</sequence>
<evidence type="ECO:0000313" key="2">
    <source>
        <dbReference type="EMBL" id="CAF0891172.1"/>
    </source>
</evidence>
<dbReference type="Pfam" id="PF12697">
    <property type="entry name" value="Abhydrolase_6"/>
    <property type="match status" value="1"/>
</dbReference>
<organism evidence="2 3">
    <name type="scientific">Adineta steineri</name>
    <dbReference type="NCBI Taxonomy" id="433720"/>
    <lineage>
        <taxon>Eukaryota</taxon>
        <taxon>Metazoa</taxon>
        <taxon>Spiralia</taxon>
        <taxon>Gnathifera</taxon>
        <taxon>Rotifera</taxon>
        <taxon>Eurotatoria</taxon>
        <taxon>Bdelloidea</taxon>
        <taxon>Adinetida</taxon>
        <taxon>Adinetidae</taxon>
        <taxon>Adineta</taxon>
    </lineage>
</organism>
<accession>A0A813YZZ6</accession>
<dbReference type="SUPFAM" id="SSF53474">
    <property type="entry name" value="alpha/beta-Hydrolases"/>
    <property type="match status" value="1"/>
</dbReference>
<protein>
    <recommendedName>
        <fullName evidence="1">AB hydrolase-1 domain-containing protein</fullName>
    </recommendedName>
</protein>
<dbReference type="Proteomes" id="UP000663845">
    <property type="component" value="Unassembled WGS sequence"/>
</dbReference>
<evidence type="ECO:0000313" key="3">
    <source>
        <dbReference type="Proteomes" id="UP000663845"/>
    </source>
</evidence>
<proteinExistence type="predicted"/>
<reference evidence="2" key="1">
    <citation type="submission" date="2021-02" db="EMBL/GenBank/DDBJ databases">
        <authorList>
            <person name="Nowell W R."/>
        </authorList>
    </citation>
    <scope>NUCLEOTIDE SEQUENCE</scope>
</reference>
<comment type="caution">
    <text evidence="2">The sequence shown here is derived from an EMBL/GenBank/DDBJ whole genome shotgun (WGS) entry which is preliminary data.</text>
</comment>
<dbReference type="InterPro" id="IPR000073">
    <property type="entry name" value="AB_hydrolase_1"/>
</dbReference>
<feature type="domain" description="AB hydrolase-1" evidence="1">
    <location>
        <begin position="6"/>
        <end position="225"/>
    </location>
</feature>
<dbReference type="AlphaFoldDB" id="A0A813YZZ6"/>
<dbReference type="EMBL" id="CAJNOG010000072">
    <property type="protein sequence ID" value="CAF0891172.1"/>
    <property type="molecule type" value="Genomic_DNA"/>
</dbReference>
<dbReference type="PANTHER" id="PTHR37017:SF11">
    <property type="entry name" value="ESTERASE_LIPASE_THIOESTERASE DOMAIN-CONTAINING PROTEIN"/>
    <property type="match status" value="1"/>
</dbReference>
<dbReference type="Gene3D" id="3.40.50.1820">
    <property type="entry name" value="alpha/beta hydrolase"/>
    <property type="match status" value="1"/>
</dbReference>
<gene>
    <name evidence="2" type="ORF">JYZ213_LOCUS10029</name>
</gene>
<name>A0A813YZZ6_9BILA</name>
<dbReference type="PANTHER" id="PTHR37017">
    <property type="entry name" value="AB HYDROLASE-1 DOMAIN-CONTAINING PROTEIN-RELATED"/>
    <property type="match status" value="1"/>
</dbReference>
<evidence type="ECO:0000259" key="1">
    <source>
        <dbReference type="Pfam" id="PF12697"/>
    </source>
</evidence>
<dbReference type="InterPro" id="IPR052897">
    <property type="entry name" value="Sec-Metab_Biosynth_Hydrolase"/>
</dbReference>
<dbReference type="InterPro" id="IPR029058">
    <property type="entry name" value="AB_hydrolase_fold"/>
</dbReference>
<dbReference type="PRINTS" id="PR00111">
    <property type="entry name" value="ABHYDROLASE"/>
</dbReference>